<accession>A0A841ATW3</accession>
<comment type="pathway">
    <text evidence="2">Glycan biosynthesis; alginate biosynthesis.</text>
</comment>
<dbReference type="Proteomes" id="UP000536685">
    <property type="component" value="Unassembled WGS sequence"/>
</dbReference>
<keyword evidence="9" id="KW-1185">Reference proteome</keyword>
<evidence type="ECO:0000313" key="8">
    <source>
        <dbReference type="EMBL" id="MBB5845116.1"/>
    </source>
</evidence>
<dbReference type="AlphaFoldDB" id="A0A841ATW3"/>
<dbReference type="GO" id="GO:0042121">
    <property type="term" value="P:alginic acid biosynthetic process"/>
    <property type="evidence" value="ECO:0007669"/>
    <property type="project" value="UniProtKB-KW"/>
</dbReference>
<evidence type="ECO:0000256" key="2">
    <source>
        <dbReference type="ARBA" id="ARBA00005182"/>
    </source>
</evidence>
<evidence type="ECO:0000256" key="4">
    <source>
        <dbReference type="ARBA" id="ARBA00022729"/>
    </source>
</evidence>
<reference evidence="8 9" key="1">
    <citation type="submission" date="2020-08" db="EMBL/GenBank/DDBJ databases">
        <title>Sequencing the genomes of 1000 actinobacteria strains.</title>
        <authorList>
            <person name="Klenk H.-P."/>
        </authorList>
    </citation>
    <scope>NUCLEOTIDE SEQUENCE [LARGE SCALE GENOMIC DNA]</scope>
    <source>
        <strain evidence="8 9">DSM 105784</strain>
    </source>
</reference>
<organism evidence="8 9">
    <name type="scientific">Conyzicola lurida</name>
    <dbReference type="NCBI Taxonomy" id="1172621"/>
    <lineage>
        <taxon>Bacteria</taxon>
        <taxon>Bacillati</taxon>
        <taxon>Actinomycetota</taxon>
        <taxon>Actinomycetes</taxon>
        <taxon>Micrococcales</taxon>
        <taxon>Microbacteriaceae</taxon>
        <taxon>Conyzicola</taxon>
    </lineage>
</organism>
<feature type="domain" description="AlgX/AlgJ SGNH hydrolase-like" evidence="7">
    <location>
        <begin position="134"/>
        <end position="232"/>
    </location>
</feature>
<comment type="subcellular location">
    <subcellularLocation>
        <location evidence="1">Periplasm</location>
    </subcellularLocation>
</comment>
<evidence type="ECO:0000313" key="9">
    <source>
        <dbReference type="Proteomes" id="UP000536685"/>
    </source>
</evidence>
<evidence type="ECO:0000259" key="7">
    <source>
        <dbReference type="Pfam" id="PF16822"/>
    </source>
</evidence>
<keyword evidence="6" id="KW-0016">Alginate biosynthesis</keyword>
<proteinExistence type="predicted"/>
<dbReference type="Pfam" id="PF16822">
    <property type="entry name" value="ALGX"/>
    <property type="match status" value="1"/>
</dbReference>
<evidence type="ECO:0000256" key="3">
    <source>
        <dbReference type="ARBA" id="ARBA00022679"/>
    </source>
</evidence>
<evidence type="ECO:0000256" key="5">
    <source>
        <dbReference type="ARBA" id="ARBA00022764"/>
    </source>
</evidence>
<gene>
    <name evidence="8" type="ORF">HD599_003439</name>
</gene>
<evidence type="ECO:0000256" key="1">
    <source>
        <dbReference type="ARBA" id="ARBA00004418"/>
    </source>
</evidence>
<dbReference type="EMBL" id="JACHMJ010000001">
    <property type="protein sequence ID" value="MBB5845116.1"/>
    <property type="molecule type" value="Genomic_DNA"/>
</dbReference>
<dbReference type="InterPro" id="IPR031811">
    <property type="entry name" value="ALGX/ALGJ_SGNH-like"/>
</dbReference>
<keyword evidence="4" id="KW-0732">Signal</keyword>
<name>A0A841ATW3_9MICO</name>
<keyword evidence="5" id="KW-0574">Periplasm</keyword>
<sequence length="374" mass="41107">MDANKKDRRTVLAAVACGSALLLSIWLIPGNVAERQNREQRAFPDLTTSNWADPATWATVDSALRDDLGAQVYVAEATASVSALLLHRSPNSSTYVSGGGQPFFASDFIFPCRTNATRLGILEDSLTTDAAVAEAQGVYALYVVAPDKSTIRRDELGGTAHSLLRCTDPVRETVQGWAAQGELPLVTLWDEVEEFDAERADDGGVYYYGDSHWNAYGASVFTTKLLERLVADDEAPSGVLESLENYEIEPGEEKVTDLFKTIGLAIPADRDEIVFDRPGVTTERSTITNSEGTEMTHYENETTDAPLVEGRTLILGDSFLQAHSIPQLSTFFEQVTFGSLLDYVDYSQYDRIIMERVQRNTAEPGWPTLTEPAQ</sequence>
<protein>
    <recommendedName>
        <fullName evidence="7">AlgX/AlgJ SGNH hydrolase-like domain-containing protein</fullName>
    </recommendedName>
</protein>
<dbReference type="GO" id="GO:0042597">
    <property type="term" value="C:periplasmic space"/>
    <property type="evidence" value="ECO:0007669"/>
    <property type="project" value="UniProtKB-SubCell"/>
</dbReference>
<dbReference type="GO" id="GO:0016740">
    <property type="term" value="F:transferase activity"/>
    <property type="evidence" value="ECO:0007669"/>
    <property type="project" value="UniProtKB-KW"/>
</dbReference>
<dbReference type="RefSeq" id="WP_184239940.1">
    <property type="nucleotide sequence ID" value="NZ_JACHMJ010000001.1"/>
</dbReference>
<evidence type="ECO:0000256" key="6">
    <source>
        <dbReference type="ARBA" id="ARBA00022841"/>
    </source>
</evidence>
<keyword evidence="3" id="KW-0808">Transferase</keyword>
<comment type="caution">
    <text evidence="8">The sequence shown here is derived from an EMBL/GenBank/DDBJ whole genome shotgun (WGS) entry which is preliminary data.</text>
</comment>